<organism evidence="1 2">
    <name type="scientific">Coniosporium uncinatum</name>
    <dbReference type="NCBI Taxonomy" id="93489"/>
    <lineage>
        <taxon>Eukaryota</taxon>
        <taxon>Fungi</taxon>
        <taxon>Dikarya</taxon>
        <taxon>Ascomycota</taxon>
        <taxon>Pezizomycotina</taxon>
        <taxon>Dothideomycetes</taxon>
        <taxon>Dothideomycetes incertae sedis</taxon>
        <taxon>Coniosporium</taxon>
    </lineage>
</organism>
<reference evidence="1" key="1">
    <citation type="submission" date="2024-09" db="EMBL/GenBank/DDBJ databases">
        <title>Black Yeasts Isolated from many extreme environments.</title>
        <authorList>
            <person name="Coleine C."/>
            <person name="Stajich J.E."/>
            <person name="Selbmann L."/>
        </authorList>
    </citation>
    <scope>NUCLEOTIDE SEQUENCE</scope>
    <source>
        <strain evidence="1">CCFEE 5737</strain>
    </source>
</reference>
<evidence type="ECO:0000313" key="2">
    <source>
        <dbReference type="Proteomes" id="UP001186974"/>
    </source>
</evidence>
<dbReference type="Proteomes" id="UP001186974">
    <property type="component" value="Unassembled WGS sequence"/>
</dbReference>
<accession>A0ACC3D0C6</accession>
<evidence type="ECO:0000313" key="1">
    <source>
        <dbReference type="EMBL" id="KAK3059946.1"/>
    </source>
</evidence>
<proteinExistence type="predicted"/>
<dbReference type="EMBL" id="JAWDJW010008976">
    <property type="protein sequence ID" value="KAK3059946.1"/>
    <property type="molecule type" value="Genomic_DNA"/>
</dbReference>
<gene>
    <name evidence="1" type="ORF">LTS18_009681</name>
</gene>
<feature type="non-terminal residue" evidence="1">
    <location>
        <position position="143"/>
    </location>
</feature>
<name>A0ACC3D0C6_9PEZI</name>
<comment type="caution">
    <text evidence="1">The sequence shown here is derived from an EMBL/GenBank/DDBJ whole genome shotgun (WGS) entry which is preliminary data.</text>
</comment>
<sequence length="143" mass="15479">MAALVLPHDMPSAASATHDLSDRLQKLTLPSAPASVFVLATVVLLSIKLRLARRARKSAETSCSLSGVSDVKQPITASPWILPPAAPPAPPRYAAFRPDYSAYPYLQDQMPFTSTPTSFNYPPLPQPTIRKMDESELSFNGAN</sequence>
<protein>
    <submittedName>
        <fullName evidence="1">Uncharacterized protein</fullName>
    </submittedName>
</protein>
<keyword evidence="2" id="KW-1185">Reference proteome</keyword>